<proteinExistence type="predicted"/>
<dbReference type="AlphaFoldDB" id="A0A4Y2TKX3"/>
<sequence length="122" mass="13503">MASGRWGTISFYLSCHQWFSKRKWHPEKVLFLSSSYFALINGTDARMFCLRGDPPCLPGSYTTATFALKVFGFRPLLRKLLTSASAVGNLSSVALTSGLFQHHSSKSYEITRRNGGGNGSFL</sequence>
<organism evidence="1 2">
    <name type="scientific">Araneus ventricosus</name>
    <name type="common">Orbweaver spider</name>
    <name type="synonym">Epeira ventricosa</name>
    <dbReference type="NCBI Taxonomy" id="182803"/>
    <lineage>
        <taxon>Eukaryota</taxon>
        <taxon>Metazoa</taxon>
        <taxon>Ecdysozoa</taxon>
        <taxon>Arthropoda</taxon>
        <taxon>Chelicerata</taxon>
        <taxon>Arachnida</taxon>
        <taxon>Araneae</taxon>
        <taxon>Araneomorphae</taxon>
        <taxon>Entelegynae</taxon>
        <taxon>Araneoidea</taxon>
        <taxon>Araneidae</taxon>
        <taxon>Araneus</taxon>
    </lineage>
</organism>
<name>A0A4Y2TKX3_ARAVE</name>
<keyword evidence="2" id="KW-1185">Reference proteome</keyword>
<evidence type="ECO:0000313" key="1">
    <source>
        <dbReference type="EMBL" id="GBO01283.1"/>
    </source>
</evidence>
<dbReference type="Proteomes" id="UP000499080">
    <property type="component" value="Unassembled WGS sequence"/>
</dbReference>
<dbReference type="EMBL" id="BGPR01029492">
    <property type="protein sequence ID" value="GBO01283.1"/>
    <property type="molecule type" value="Genomic_DNA"/>
</dbReference>
<accession>A0A4Y2TKX3</accession>
<gene>
    <name evidence="1" type="ORF">AVEN_231386_1</name>
</gene>
<comment type="caution">
    <text evidence="1">The sequence shown here is derived from an EMBL/GenBank/DDBJ whole genome shotgun (WGS) entry which is preliminary data.</text>
</comment>
<reference evidence="1 2" key="1">
    <citation type="journal article" date="2019" name="Sci. Rep.">
        <title>Orb-weaving spider Araneus ventricosus genome elucidates the spidroin gene catalogue.</title>
        <authorList>
            <person name="Kono N."/>
            <person name="Nakamura H."/>
            <person name="Ohtoshi R."/>
            <person name="Moran D.A.P."/>
            <person name="Shinohara A."/>
            <person name="Yoshida Y."/>
            <person name="Fujiwara M."/>
            <person name="Mori M."/>
            <person name="Tomita M."/>
            <person name="Arakawa K."/>
        </authorList>
    </citation>
    <scope>NUCLEOTIDE SEQUENCE [LARGE SCALE GENOMIC DNA]</scope>
</reference>
<evidence type="ECO:0000313" key="2">
    <source>
        <dbReference type="Proteomes" id="UP000499080"/>
    </source>
</evidence>
<protein>
    <submittedName>
        <fullName evidence="1">Uncharacterized protein</fullName>
    </submittedName>
</protein>